<dbReference type="Gene3D" id="3.20.20.80">
    <property type="entry name" value="Glycosidases"/>
    <property type="match status" value="1"/>
</dbReference>
<dbReference type="InterPro" id="IPR017853">
    <property type="entry name" value="GH"/>
</dbReference>
<dbReference type="EMBL" id="AP027144">
    <property type="protein sequence ID" value="BDV36457.1"/>
    <property type="molecule type" value="Genomic_DNA"/>
</dbReference>
<reference evidence="2 3" key="1">
    <citation type="journal article" date="2023" name="Int. J. Syst. Evol. Microbiol.">
        <title>Methylocystis iwaonis sp. nov., a type II methane-oxidizing bacterium from surface soil of a rice paddy field in Japan, and emended description of the genus Methylocystis (ex Whittenbury et al. 1970) Bowman et al. 1993.</title>
        <authorList>
            <person name="Kaise H."/>
            <person name="Sawadogo J.B."/>
            <person name="Alam M.S."/>
            <person name="Ueno C."/>
            <person name="Dianou D."/>
            <person name="Shinjo R."/>
            <person name="Asakawa S."/>
        </authorList>
    </citation>
    <scope>NUCLEOTIDE SEQUENCE [LARGE SCALE GENOMIC DNA]</scope>
    <source>
        <strain evidence="2 3">SS37A-Re</strain>
    </source>
</reference>
<evidence type="ECO:0000313" key="3">
    <source>
        <dbReference type="Proteomes" id="UP001317629"/>
    </source>
</evidence>
<dbReference type="PANTHER" id="PTHR43576:SF2">
    <property type="entry name" value="INTRACELLULAR EXO-ALPHA-L-ARABINOFURANOSIDASE 2"/>
    <property type="match status" value="1"/>
</dbReference>
<organism evidence="2 3">
    <name type="scientific">Methylocystis iwaonis</name>
    <dbReference type="NCBI Taxonomy" id="2885079"/>
    <lineage>
        <taxon>Bacteria</taxon>
        <taxon>Pseudomonadati</taxon>
        <taxon>Pseudomonadota</taxon>
        <taxon>Alphaproteobacteria</taxon>
        <taxon>Hyphomicrobiales</taxon>
        <taxon>Methylocystaceae</taxon>
        <taxon>Methylocystis</taxon>
    </lineage>
</organism>
<geneLocation type="plasmid" evidence="2 3">
    <name>pSS37A-Re-2</name>
</geneLocation>
<keyword evidence="2" id="KW-0614">Plasmid</keyword>
<evidence type="ECO:0000313" key="2">
    <source>
        <dbReference type="EMBL" id="BDV36457.1"/>
    </source>
</evidence>
<feature type="domain" description="Alpha-L-arabinofuranosidase 1 catalytic" evidence="1">
    <location>
        <begin position="62"/>
        <end position="155"/>
    </location>
</feature>
<dbReference type="PANTHER" id="PTHR43576">
    <property type="entry name" value="ALPHA-L-ARABINOFURANOSIDASE C-RELATED"/>
    <property type="match status" value="1"/>
</dbReference>
<proteinExistence type="predicted"/>
<keyword evidence="3" id="KW-1185">Reference proteome</keyword>
<accession>A0ABM8EEM4</accession>
<protein>
    <submittedName>
        <fullName evidence="2">Alpha-N-arabinofuranosidase</fullName>
    </submittedName>
</protein>
<dbReference type="RefSeq" id="WP_281932570.1">
    <property type="nucleotide sequence ID" value="NZ_AP027144.1"/>
</dbReference>
<evidence type="ECO:0000259" key="1">
    <source>
        <dbReference type="Pfam" id="PF22848"/>
    </source>
</evidence>
<dbReference type="InterPro" id="IPR055235">
    <property type="entry name" value="ASD1_cat"/>
</dbReference>
<dbReference type="Pfam" id="PF22848">
    <property type="entry name" value="ASD1_dom"/>
    <property type="match status" value="1"/>
</dbReference>
<gene>
    <name evidence="2" type="ORF">SS37A_39870</name>
</gene>
<dbReference type="SUPFAM" id="SSF51445">
    <property type="entry name" value="(Trans)glycosidases"/>
    <property type="match status" value="1"/>
</dbReference>
<name>A0ABM8EEM4_9HYPH</name>
<sequence length="465" mass="52225">MLSRREFTAADANAIVVDPKPLFEISPWLYMQFMEPLGATDGSVEACWDYDADDWREDFVEAMRDLAPGAIRFGGLFSRYYKWREGIGPATKRPPMRNYVWGGWERNRIGTDEFVDLCRRVNAEPFFCVNFLSDGEKRYAARTGGAKEAAEWVRYSKLKLWQIGNETSYGTGCFTREEAIAHTIEFARAMRQVDSSIKLIGWGDRGRDGKLWATDMEKQAGELLDFAAIHMMGQSPTRPDTVLKGLRYEQDPARAWEELVELSDAVERRVVEIEQATKKPIAITEGHLSLSPHNTNPILYEWLSAAYHARSMNIYQRHGERIRIATAADLQGNRWTTTAVMTPTPRGRSYLMPAGSIARLFRKHNGTHGVAVTSAPAGLDIAASRAGDKLFLHVVNVQYNRAVEASFPGMKSGRVIEIAPENLRSYVNQDQPDVFCPRETELKAASWRFSAGSVSAVELELSAAG</sequence>
<dbReference type="Proteomes" id="UP001317629">
    <property type="component" value="Plasmid pSS37A-Re-2"/>
</dbReference>